<dbReference type="AlphaFoldDB" id="A0A3N4M987"/>
<comment type="subcellular location">
    <subcellularLocation>
        <location evidence="1">Cell membrane</location>
        <topology evidence="1">Multi-pass membrane protein</topology>
    </subcellularLocation>
</comment>
<dbReference type="Pfam" id="PF13231">
    <property type="entry name" value="PMT_2"/>
    <property type="match status" value="1"/>
</dbReference>
<evidence type="ECO:0000256" key="1">
    <source>
        <dbReference type="ARBA" id="ARBA00004651"/>
    </source>
</evidence>
<evidence type="ECO:0000256" key="8">
    <source>
        <dbReference type="SAM" id="Phobius"/>
    </source>
</evidence>
<dbReference type="GO" id="GO:0009103">
    <property type="term" value="P:lipopolysaccharide biosynthetic process"/>
    <property type="evidence" value="ECO:0007669"/>
    <property type="project" value="UniProtKB-ARBA"/>
</dbReference>
<keyword evidence="2" id="KW-1003">Cell membrane</keyword>
<accession>A0A3N4M987</accession>
<feature type="transmembrane region" description="Helical" evidence="8">
    <location>
        <begin position="285"/>
        <end position="302"/>
    </location>
</feature>
<dbReference type="OrthoDB" id="9813729at2"/>
<dbReference type="GO" id="GO:0016763">
    <property type="term" value="F:pentosyltransferase activity"/>
    <property type="evidence" value="ECO:0007669"/>
    <property type="project" value="TreeGrafter"/>
</dbReference>
<keyword evidence="5 8" id="KW-0812">Transmembrane</keyword>
<evidence type="ECO:0000256" key="2">
    <source>
        <dbReference type="ARBA" id="ARBA00022475"/>
    </source>
</evidence>
<keyword evidence="9" id="KW-0732">Signal</keyword>
<dbReference type="RefSeq" id="WP_120517446.1">
    <property type="nucleotide sequence ID" value="NZ_QXZY01000009.1"/>
</dbReference>
<evidence type="ECO:0000256" key="5">
    <source>
        <dbReference type="ARBA" id="ARBA00022692"/>
    </source>
</evidence>
<evidence type="ECO:0000313" key="12">
    <source>
        <dbReference type="Proteomes" id="UP000279089"/>
    </source>
</evidence>
<keyword evidence="4 11" id="KW-0808">Transferase</keyword>
<comment type="caution">
    <text evidence="11">The sequence shown here is derived from an EMBL/GenBank/DDBJ whole genome shotgun (WGS) entry which is preliminary data.</text>
</comment>
<dbReference type="PANTHER" id="PTHR33908">
    <property type="entry name" value="MANNOSYLTRANSFERASE YKCB-RELATED"/>
    <property type="match status" value="1"/>
</dbReference>
<feature type="chain" id="PRO_5018004304" evidence="9">
    <location>
        <begin position="21"/>
        <end position="489"/>
    </location>
</feature>
<evidence type="ECO:0000256" key="6">
    <source>
        <dbReference type="ARBA" id="ARBA00022989"/>
    </source>
</evidence>
<reference evidence="12" key="1">
    <citation type="submission" date="2018-11" db="EMBL/GenBank/DDBJ databases">
        <title>Chitinophaga lutea sp.nov., isolate from arsenic contaminated soil.</title>
        <authorList>
            <person name="Zong Y."/>
        </authorList>
    </citation>
    <scope>NUCLEOTIDE SEQUENCE [LARGE SCALE GENOMIC DNA]</scope>
    <source>
        <strain evidence="12">YLT18</strain>
    </source>
</reference>
<keyword evidence="6 8" id="KW-1133">Transmembrane helix</keyword>
<keyword evidence="12" id="KW-1185">Reference proteome</keyword>
<dbReference type="Proteomes" id="UP000279089">
    <property type="component" value="Unassembled WGS sequence"/>
</dbReference>
<dbReference type="EMBL" id="RMBX01000008">
    <property type="protein sequence ID" value="RPD40071.1"/>
    <property type="molecule type" value="Genomic_DNA"/>
</dbReference>
<feature type="signal peptide" evidence="9">
    <location>
        <begin position="1"/>
        <end position="20"/>
    </location>
</feature>
<feature type="transmembrane region" description="Helical" evidence="8">
    <location>
        <begin position="241"/>
        <end position="258"/>
    </location>
</feature>
<gene>
    <name evidence="11" type="ORF">EG028_15555</name>
</gene>
<feature type="transmembrane region" description="Helical" evidence="8">
    <location>
        <begin position="314"/>
        <end position="332"/>
    </location>
</feature>
<name>A0A3N4M987_9BACT</name>
<feature type="transmembrane region" description="Helical" evidence="8">
    <location>
        <begin position="71"/>
        <end position="91"/>
    </location>
</feature>
<feature type="transmembrane region" description="Helical" evidence="8">
    <location>
        <begin position="190"/>
        <end position="210"/>
    </location>
</feature>
<evidence type="ECO:0000256" key="9">
    <source>
        <dbReference type="SAM" id="SignalP"/>
    </source>
</evidence>
<keyword evidence="3" id="KW-0328">Glycosyltransferase</keyword>
<feature type="transmembrane region" description="Helical" evidence="8">
    <location>
        <begin position="147"/>
        <end position="178"/>
    </location>
</feature>
<dbReference type="InterPro" id="IPR050297">
    <property type="entry name" value="LipidA_mod_glycosyltrf_83"/>
</dbReference>
<feature type="transmembrane region" description="Helical" evidence="8">
    <location>
        <begin position="97"/>
        <end position="114"/>
    </location>
</feature>
<dbReference type="InterPro" id="IPR038731">
    <property type="entry name" value="RgtA/B/C-like"/>
</dbReference>
<dbReference type="PANTHER" id="PTHR33908:SF11">
    <property type="entry name" value="MEMBRANE PROTEIN"/>
    <property type="match status" value="1"/>
</dbReference>
<organism evidence="11 12">
    <name type="scientific">Chitinophaga barathri</name>
    <dbReference type="NCBI Taxonomy" id="1647451"/>
    <lineage>
        <taxon>Bacteria</taxon>
        <taxon>Pseudomonadati</taxon>
        <taxon>Bacteroidota</taxon>
        <taxon>Chitinophagia</taxon>
        <taxon>Chitinophagales</taxon>
        <taxon>Chitinophagaceae</taxon>
        <taxon>Chitinophaga</taxon>
    </lineage>
</organism>
<evidence type="ECO:0000256" key="3">
    <source>
        <dbReference type="ARBA" id="ARBA00022676"/>
    </source>
</evidence>
<feature type="transmembrane region" description="Helical" evidence="8">
    <location>
        <begin position="44"/>
        <end position="64"/>
    </location>
</feature>
<feature type="transmembrane region" description="Helical" evidence="8">
    <location>
        <begin position="263"/>
        <end position="279"/>
    </location>
</feature>
<evidence type="ECO:0000256" key="4">
    <source>
        <dbReference type="ARBA" id="ARBA00022679"/>
    </source>
</evidence>
<protein>
    <submittedName>
        <fullName evidence="11">Phospholipid carrier-dependent glycosyltransferase</fullName>
    </submittedName>
</protein>
<keyword evidence="7 8" id="KW-0472">Membrane</keyword>
<evidence type="ECO:0000256" key="7">
    <source>
        <dbReference type="ARBA" id="ARBA00023136"/>
    </source>
</evidence>
<proteinExistence type="predicted"/>
<evidence type="ECO:0000313" key="11">
    <source>
        <dbReference type="EMBL" id="RPD40071.1"/>
    </source>
</evidence>
<feature type="domain" description="Glycosyltransferase RgtA/B/C/D-like" evidence="10">
    <location>
        <begin position="50"/>
        <end position="208"/>
    </location>
</feature>
<dbReference type="GO" id="GO:0005886">
    <property type="term" value="C:plasma membrane"/>
    <property type="evidence" value="ECO:0007669"/>
    <property type="project" value="UniProtKB-SubCell"/>
</dbReference>
<evidence type="ECO:0000259" key="10">
    <source>
        <dbReference type="Pfam" id="PF13231"/>
    </source>
</evidence>
<sequence length="489" mass="56927">MKNYLPLILALCLVKLAVHMAGNHNYDFMRDELLHLSAGHHPAWGYFEFPPFIGWVARVSILFFDHSLTGMRLFATLAGVVIVVLCCMMAVELGGKKWAVFLAGVCALSFLPYYRNHFLFQPVAFDQMFWALGFYFILRFVNTQRNVYLLCTGITAGFGLMNKYTFMVWIAGILFALLFHEKARMYRNKWLYIAGAAAFLIFLPNMIWQYQHDIPFLLHMKQLAKTQLDKKDVFEFAIEQAFSPVTLLMSLGGLYFVMRQPRWRFLGIAFVTMFFLMWVLRSKSYYFFAAYPPMFAAGAVWLERIFQKRPYWNLAPALLLLAMVIPWMPYLIPILPVEKFIQYSHEKPDAEGHYKFTSDYADMFGWKEQVALADSIYNTLSPEDQQKCIFWAENYGEAGAIRIIGNREPVCRHGSFWTWGPGPLSGEIAISIGNEPDVVDRVYEEHQLIRIIKHPYAIEEENNIPVYLCRKPKIKLKEIWPTLEKQVFE</sequence>
<feature type="transmembrane region" description="Helical" evidence="8">
    <location>
        <begin position="123"/>
        <end position="141"/>
    </location>
</feature>